<dbReference type="Gene3D" id="2.40.10.10">
    <property type="entry name" value="Trypsin-like serine proteases"/>
    <property type="match status" value="2"/>
</dbReference>
<gene>
    <name evidence="8" type="ORF">F8566_22735</name>
</gene>
<name>A0A6H9YKW6_9ACTN</name>
<dbReference type="GO" id="GO:0004252">
    <property type="term" value="F:serine-type endopeptidase activity"/>
    <property type="evidence" value="ECO:0007669"/>
    <property type="project" value="InterPro"/>
</dbReference>
<evidence type="ECO:0000256" key="3">
    <source>
        <dbReference type="ARBA" id="ARBA00022801"/>
    </source>
</evidence>
<keyword evidence="9" id="KW-1185">Reference proteome</keyword>
<reference evidence="8 9" key="1">
    <citation type="submission" date="2019-09" db="EMBL/GenBank/DDBJ databases">
        <title>Actinomadura physcomitrii sp. nov., a novel actinomycete isolated from moss [Physcomitrium sphaericum (Ludw) Fuernr].</title>
        <authorList>
            <person name="Zhuang X."/>
            <person name="Liu C."/>
        </authorList>
    </citation>
    <scope>NUCLEOTIDE SEQUENCE [LARGE SCALE GENOMIC DNA]</scope>
    <source>
        <strain evidence="8 9">HMC1</strain>
    </source>
</reference>
<dbReference type="AlphaFoldDB" id="A0A6H9YKW6"/>
<dbReference type="InterPro" id="IPR001316">
    <property type="entry name" value="Pept_S1A_streptogrisin"/>
</dbReference>
<dbReference type="PIRSF" id="PIRSF001134">
    <property type="entry name" value="Streptogrisin"/>
    <property type="match status" value="1"/>
</dbReference>
<feature type="chain" id="PRO_5026328774" description="Streptogrisin B" evidence="7">
    <location>
        <begin position="22"/>
        <end position="209"/>
    </location>
</feature>
<keyword evidence="3" id="KW-0378">Hydrolase</keyword>
<dbReference type="EMBL" id="WBMT01000010">
    <property type="protein sequence ID" value="KAB2346997.1"/>
    <property type="molecule type" value="Genomic_DNA"/>
</dbReference>
<feature type="disulfide bond" evidence="6">
    <location>
        <begin position="124"/>
        <end position="134"/>
    </location>
</feature>
<dbReference type="RefSeq" id="WP_151562998.1">
    <property type="nucleotide sequence ID" value="NZ_WBMT01000010.1"/>
</dbReference>
<sequence length="209" mass="20854">MIRTLLVLAALSLAPVPHATAAAVYDVRGGDSFTTSPVSGRCTVGFSVRGGYITTGRCGTPGATAVGHNGVAQGTVQGSTFPGGGGGWVRTNTSWRPRGLVNRHDGTFVTVRGGQAAPVGSAVCMAGAASGWRCGVIQARNITVNFPEGVLTGLIRTSICAAPGDLGAPLIANGQAQGILVGTGGGGCPSYFQPVNNVLAAYGLTLVTE</sequence>
<keyword evidence="2" id="KW-0645">Protease</keyword>
<evidence type="ECO:0000256" key="1">
    <source>
        <dbReference type="ARBA" id="ARBA00007664"/>
    </source>
</evidence>
<dbReference type="GO" id="GO:0006508">
    <property type="term" value="P:proteolysis"/>
    <property type="evidence" value="ECO:0007669"/>
    <property type="project" value="UniProtKB-KW"/>
</dbReference>
<evidence type="ECO:0000313" key="8">
    <source>
        <dbReference type="EMBL" id="KAB2346997.1"/>
    </source>
</evidence>
<dbReference type="PRINTS" id="PR00861">
    <property type="entry name" value="ALYTICPTASE"/>
</dbReference>
<evidence type="ECO:0000256" key="6">
    <source>
        <dbReference type="PIRSR" id="PIRSR001134-2"/>
    </source>
</evidence>
<evidence type="ECO:0008006" key="10">
    <source>
        <dbReference type="Google" id="ProtNLM"/>
    </source>
</evidence>
<dbReference type="InterPro" id="IPR009003">
    <property type="entry name" value="Peptidase_S1_PA"/>
</dbReference>
<evidence type="ECO:0000313" key="9">
    <source>
        <dbReference type="Proteomes" id="UP000468735"/>
    </source>
</evidence>
<evidence type="ECO:0000256" key="5">
    <source>
        <dbReference type="ARBA" id="ARBA00023157"/>
    </source>
</evidence>
<evidence type="ECO:0000256" key="2">
    <source>
        <dbReference type="ARBA" id="ARBA00022670"/>
    </source>
</evidence>
<proteinExistence type="inferred from homology"/>
<comment type="similarity">
    <text evidence="1">Belongs to the peptidase S1 family.</text>
</comment>
<evidence type="ECO:0000256" key="7">
    <source>
        <dbReference type="SAM" id="SignalP"/>
    </source>
</evidence>
<keyword evidence="7" id="KW-0732">Signal</keyword>
<dbReference type="Proteomes" id="UP000468735">
    <property type="component" value="Unassembled WGS sequence"/>
</dbReference>
<accession>A0A6H9YKW6</accession>
<keyword evidence="5 6" id="KW-1015">Disulfide bond</keyword>
<comment type="caution">
    <text evidence="8">The sequence shown here is derived from an EMBL/GenBank/DDBJ whole genome shotgun (WGS) entry which is preliminary data.</text>
</comment>
<feature type="disulfide bond" evidence="6">
    <location>
        <begin position="42"/>
        <end position="58"/>
    </location>
</feature>
<dbReference type="OrthoDB" id="8781117at2"/>
<dbReference type="SUPFAM" id="SSF50494">
    <property type="entry name" value="Trypsin-like serine proteases"/>
    <property type="match status" value="1"/>
</dbReference>
<dbReference type="InterPro" id="IPR043504">
    <property type="entry name" value="Peptidase_S1_PA_chymotrypsin"/>
</dbReference>
<organism evidence="8 9">
    <name type="scientific">Actinomadura rudentiformis</name>
    <dbReference type="NCBI Taxonomy" id="359158"/>
    <lineage>
        <taxon>Bacteria</taxon>
        <taxon>Bacillati</taxon>
        <taxon>Actinomycetota</taxon>
        <taxon>Actinomycetes</taxon>
        <taxon>Streptosporangiales</taxon>
        <taxon>Thermomonosporaceae</taxon>
        <taxon>Actinomadura</taxon>
    </lineage>
</organism>
<evidence type="ECO:0000256" key="4">
    <source>
        <dbReference type="ARBA" id="ARBA00022825"/>
    </source>
</evidence>
<protein>
    <recommendedName>
        <fullName evidence="10">Streptogrisin B</fullName>
    </recommendedName>
</protein>
<keyword evidence="4" id="KW-0720">Serine protease</keyword>
<dbReference type="CDD" id="cd21112">
    <property type="entry name" value="alphaLP-like"/>
    <property type="match status" value="1"/>
</dbReference>
<feature type="signal peptide" evidence="7">
    <location>
        <begin position="1"/>
        <end position="21"/>
    </location>
</feature>